<dbReference type="EMBL" id="MUYF01000003">
    <property type="protein sequence ID" value="OOL80951.1"/>
    <property type="molecule type" value="Genomic_DNA"/>
</dbReference>
<feature type="domain" description="PepSY" evidence="2">
    <location>
        <begin position="41"/>
        <end position="109"/>
    </location>
</feature>
<dbReference type="InterPro" id="IPR025711">
    <property type="entry name" value="PepSY"/>
</dbReference>
<organism evidence="3 4">
    <name type="scientific">Dolosigranulum pigrum</name>
    <dbReference type="NCBI Taxonomy" id="29394"/>
    <lineage>
        <taxon>Bacteria</taxon>
        <taxon>Bacillati</taxon>
        <taxon>Bacillota</taxon>
        <taxon>Bacilli</taxon>
        <taxon>Lactobacillales</taxon>
        <taxon>Carnobacteriaceae</taxon>
        <taxon>Dolosigranulum</taxon>
    </lineage>
</organism>
<feature type="transmembrane region" description="Helical" evidence="1">
    <location>
        <begin position="12"/>
        <end position="29"/>
    </location>
</feature>
<comment type="caution">
    <text evidence="3">The sequence shown here is derived from an EMBL/GenBank/DDBJ whole genome shotgun (WGS) entry which is preliminary data.</text>
</comment>
<accession>A0A1S8KN30</accession>
<evidence type="ECO:0000259" key="2">
    <source>
        <dbReference type="Pfam" id="PF03413"/>
    </source>
</evidence>
<protein>
    <recommendedName>
        <fullName evidence="2">PepSY domain-containing protein</fullName>
    </recommendedName>
</protein>
<dbReference type="AlphaFoldDB" id="A0A1S8KN30"/>
<dbReference type="Pfam" id="PF03413">
    <property type="entry name" value="PepSY"/>
    <property type="match status" value="1"/>
</dbReference>
<evidence type="ECO:0000313" key="3">
    <source>
        <dbReference type="EMBL" id="OOL80951.1"/>
    </source>
</evidence>
<reference evidence="3 4" key="1">
    <citation type="submission" date="2017-01" db="EMBL/GenBank/DDBJ databases">
        <title>Complete Genome Sequence of Dolosigranulum pigrum isolated from a Patient with interstitial lung disease.</title>
        <authorList>
            <person name="Mukhopadhyay R."/>
            <person name="Joaquin J."/>
            <person name="Hogue R."/>
            <person name="Fitzgerald S."/>
            <person name="Jospin G."/>
            <person name="Eisen J.A."/>
            <person name="Chaturvedi V."/>
        </authorList>
    </citation>
    <scope>NUCLEOTIDE SEQUENCE [LARGE SCALE GENOMIC DNA]</scope>
    <source>
        <strain evidence="3 4">15S00348</strain>
    </source>
</reference>
<dbReference type="Proteomes" id="UP000190409">
    <property type="component" value="Unassembled WGS sequence"/>
</dbReference>
<name>A0A1S8KN30_9LACT</name>
<keyword evidence="1" id="KW-1133">Transmembrane helix</keyword>
<evidence type="ECO:0000256" key="1">
    <source>
        <dbReference type="SAM" id="Phobius"/>
    </source>
</evidence>
<dbReference type="RefSeq" id="WP_077862468.1">
    <property type="nucleotide sequence ID" value="NZ_CP040424.1"/>
</dbReference>
<gene>
    <name evidence="3" type="ORF">BWX42_03515</name>
</gene>
<proteinExistence type="predicted"/>
<keyword evidence="1" id="KW-0812">Transmembrane</keyword>
<sequence length="112" mass="13107">MFDELSNKQKKVASSLIGFIIAFGLGMVAEHQLAKKRTLKPEQILNQMKRKFKVDGPIEGSWIEMQRVPWKKFTYETSVYFGGITRYEEKNLVQYEFIVDAYTGSLIDMYRL</sequence>
<evidence type="ECO:0000313" key="4">
    <source>
        <dbReference type="Proteomes" id="UP000190409"/>
    </source>
</evidence>
<keyword evidence="1" id="KW-0472">Membrane</keyword>